<comment type="caution">
    <text evidence="2">The sequence shown here is derived from an EMBL/GenBank/DDBJ whole genome shotgun (WGS) entry which is preliminary data.</text>
</comment>
<dbReference type="AlphaFoldDB" id="A0A3M0A4J6"/>
<evidence type="ECO:0000313" key="2">
    <source>
        <dbReference type="EMBL" id="RMA77718.1"/>
    </source>
</evidence>
<dbReference type="EMBL" id="REFH01000007">
    <property type="protein sequence ID" value="RMA77718.1"/>
    <property type="molecule type" value="Genomic_DNA"/>
</dbReference>
<protein>
    <submittedName>
        <fullName evidence="2">Ketosteroid isomerase-like protein</fullName>
    </submittedName>
</protein>
<dbReference type="GO" id="GO:0016853">
    <property type="term" value="F:isomerase activity"/>
    <property type="evidence" value="ECO:0007669"/>
    <property type="project" value="UniProtKB-KW"/>
</dbReference>
<accession>A0A3M0A4J6</accession>
<dbReference type="Pfam" id="PF12680">
    <property type="entry name" value="SnoaL_2"/>
    <property type="match status" value="1"/>
</dbReference>
<keyword evidence="3" id="KW-1185">Reference proteome</keyword>
<feature type="domain" description="SnoaL-like" evidence="1">
    <location>
        <begin position="26"/>
        <end position="127"/>
    </location>
</feature>
<keyword evidence="2" id="KW-0413">Isomerase</keyword>
<dbReference type="Proteomes" id="UP000280368">
    <property type="component" value="Unassembled WGS sequence"/>
</dbReference>
<dbReference type="InterPro" id="IPR037401">
    <property type="entry name" value="SnoaL-like"/>
</dbReference>
<dbReference type="InterPro" id="IPR032710">
    <property type="entry name" value="NTF2-like_dom_sf"/>
</dbReference>
<dbReference type="SUPFAM" id="SSF54427">
    <property type="entry name" value="NTF2-like"/>
    <property type="match status" value="1"/>
</dbReference>
<reference evidence="2 3" key="1">
    <citation type="submission" date="2018-10" db="EMBL/GenBank/DDBJ databases">
        <title>Genomic Encyclopedia of Archaeal and Bacterial Type Strains, Phase II (KMG-II): from individual species to whole genera.</title>
        <authorList>
            <person name="Goeker M."/>
        </authorList>
    </citation>
    <scope>NUCLEOTIDE SEQUENCE [LARGE SCALE GENOMIC DNA]</scope>
    <source>
        <strain evidence="2 3">DSM 19727</strain>
    </source>
</reference>
<gene>
    <name evidence="2" type="ORF">BC961_0061</name>
</gene>
<name>A0A3M0A4J6_9FLAO</name>
<organism evidence="2 3">
    <name type="scientific">Flavobacterium weaverense</name>
    <dbReference type="NCBI Taxonomy" id="271156"/>
    <lineage>
        <taxon>Bacteria</taxon>
        <taxon>Pseudomonadati</taxon>
        <taxon>Bacteroidota</taxon>
        <taxon>Flavobacteriia</taxon>
        <taxon>Flavobacteriales</taxon>
        <taxon>Flavobacteriaceae</taxon>
        <taxon>Flavobacterium</taxon>
    </lineage>
</organism>
<sequence>MRNGIFYFNANLNYMTPEKLQSIAFKWFETFNNKELEKLLSLYDDDAVHFSPKLKIYKPESEGFVTGKQELRAWWKDAFERLPSLNYKVKSLTANGDRVFMEYTRTVVGEQDLLVAEVLDVRDGKIIASRVYHG</sequence>
<proteinExistence type="predicted"/>
<dbReference type="Gene3D" id="3.10.450.50">
    <property type="match status" value="1"/>
</dbReference>
<evidence type="ECO:0000313" key="3">
    <source>
        <dbReference type="Proteomes" id="UP000280368"/>
    </source>
</evidence>
<evidence type="ECO:0000259" key="1">
    <source>
        <dbReference type="Pfam" id="PF12680"/>
    </source>
</evidence>